<dbReference type="AlphaFoldDB" id="A0A0L0G357"/>
<evidence type="ECO:0000313" key="3">
    <source>
        <dbReference type="Proteomes" id="UP000054560"/>
    </source>
</evidence>
<feature type="compositionally biased region" description="Polar residues" evidence="1">
    <location>
        <begin position="319"/>
        <end position="331"/>
    </location>
</feature>
<dbReference type="Gene3D" id="1.25.10.10">
    <property type="entry name" value="Leucine-rich Repeat Variant"/>
    <property type="match status" value="1"/>
</dbReference>
<accession>A0A0L0G357</accession>
<gene>
    <name evidence="2" type="ORF">SARC_05127</name>
</gene>
<dbReference type="GeneID" id="25905631"/>
<name>A0A0L0G357_9EUKA</name>
<proteinExistence type="predicted"/>
<evidence type="ECO:0000256" key="1">
    <source>
        <dbReference type="SAM" id="MobiDB-lite"/>
    </source>
</evidence>
<reference evidence="2 3" key="1">
    <citation type="submission" date="2011-02" db="EMBL/GenBank/DDBJ databases">
        <title>The Genome Sequence of Sphaeroforma arctica JP610.</title>
        <authorList>
            <consortium name="The Broad Institute Genome Sequencing Platform"/>
            <person name="Russ C."/>
            <person name="Cuomo C."/>
            <person name="Young S.K."/>
            <person name="Zeng Q."/>
            <person name="Gargeya S."/>
            <person name="Alvarado L."/>
            <person name="Berlin A."/>
            <person name="Chapman S.B."/>
            <person name="Chen Z."/>
            <person name="Freedman E."/>
            <person name="Gellesch M."/>
            <person name="Goldberg J."/>
            <person name="Griggs A."/>
            <person name="Gujja S."/>
            <person name="Heilman E."/>
            <person name="Heiman D."/>
            <person name="Howarth C."/>
            <person name="Mehta T."/>
            <person name="Neiman D."/>
            <person name="Pearson M."/>
            <person name="Roberts A."/>
            <person name="Saif S."/>
            <person name="Shea T."/>
            <person name="Shenoy N."/>
            <person name="Sisk P."/>
            <person name="Stolte C."/>
            <person name="Sykes S."/>
            <person name="White J."/>
            <person name="Yandava C."/>
            <person name="Burger G."/>
            <person name="Gray M.W."/>
            <person name="Holland P.W.H."/>
            <person name="King N."/>
            <person name="Lang F.B.F."/>
            <person name="Roger A.J."/>
            <person name="Ruiz-Trillo I."/>
            <person name="Haas B."/>
            <person name="Nusbaum C."/>
            <person name="Birren B."/>
        </authorList>
    </citation>
    <scope>NUCLEOTIDE SEQUENCE [LARGE SCALE GENOMIC DNA]</scope>
    <source>
        <strain evidence="2 3">JP610</strain>
    </source>
</reference>
<dbReference type="SUPFAM" id="SSF48371">
    <property type="entry name" value="ARM repeat"/>
    <property type="match status" value="1"/>
</dbReference>
<dbReference type="InterPro" id="IPR016024">
    <property type="entry name" value="ARM-type_fold"/>
</dbReference>
<dbReference type="Proteomes" id="UP000054560">
    <property type="component" value="Unassembled WGS sequence"/>
</dbReference>
<dbReference type="InterPro" id="IPR011989">
    <property type="entry name" value="ARM-like"/>
</dbReference>
<dbReference type="EMBL" id="KQ241912">
    <property type="protein sequence ID" value="KNC82593.1"/>
    <property type="molecule type" value="Genomic_DNA"/>
</dbReference>
<dbReference type="STRING" id="667725.A0A0L0G357"/>
<feature type="region of interest" description="Disordered" evidence="1">
    <location>
        <begin position="319"/>
        <end position="347"/>
    </location>
</feature>
<dbReference type="eggNOG" id="KOG0198">
    <property type="taxonomic scope" value="Eukaryota"/>
</dbReference>
<dbReference type="OrthoDB" id="8693905at2759"/>
<evidence type="ECO:0000313" key="2">
    <source>
        <dbReference type="EMBL" id="KNC82593.1"/>
    </source>
</evidence>
<organism evidence="2 3">
    <name type="scientific">Sphaeroforma arctica JP610</name>
    <dbReference type="NCBI Taxonomy" id="667725"/>
    <lineage>
        <taxon>Eukaryota</taxon>
        <taxon>Ichthyosporea</taxon>
        <taxon>Ichthyophonida</taxon>
        <taxon>Sphaeroforma</taxon>
    </lineage>
</organism>
<keyword evidence="3" id="KW-1185">Reference proteome</keyword>
<protein>
    <submittedName>
        <fullName evidence="2">Uncharacterized protein</fullName>
    </submittedName>
</protein>
<dbReference type="RefSeq" id="XP_014156495.1">
    <property type="nucleotide sequence ID" value="XM_014301020.1"/>
</dbReference>
<sequence>MCRTGTAAYLLSIAPTLPPNERLLTVKCIKNLTTEATALDILESSDVVQSLIQMLSLSSERPVTASSKERDIYNNVLSALYNLCKVNKRRQELAAASGIIPILKQVIEENNPVKQLALPIICDIGMCSRKTRLELYKNDGINLFNKLLQDPNFQATAMDVLSTWLADAPAQVEPILSQTAQLDTMINAFARAKSPYFDLMLEPLHRTVEASQRINTLLAEGRMVRIILRRLNTYSARPNVLLALLKIIHSLFDASTDAHRFVTSNGIVEAVQPFTQNASVMVGEVTRQLLHKAEMSIQSPPTRSRHDHMNAQATVKPTQHFHTSPYNSNKSRIAAANRPTKGGDGDA</sequence>